<feature type="region of interest" description="Disordered" evidence="8">
    <location>
        <begin position="496"/>
        <end position="520"/>
    </location>
</feature>
<dbReference type="Pfam" id="PF00454">
    <property type="entry name" value="PI3_PI4_kinase"/>
    <property type="match status" value="1"/>
</dbReference>
<dbReference type="PANTHER" id="PTHR12865:SF1">
    <property type="entry name" value="PHOSPHATIDYLINOSITOL 4-KINASE TYPE 2"/>
    <property type="match status" value="1"/>
</dbReference>
<evidence type="ECO:0000256" key="7">
    <source>
        <dbReference type="RuleBase" id="RU367084"/>
    </source>
</evidence>
<dbReference type="AlphaFoldDB" id="A0A109UXH5"/>
<evidence type="ECO:0000313" key="10">
    <source>
        <dbReference type="EMBL" id="AMD19346.1"/>
    </source>
</evidence>
<reference evidence="10 11" key="1">
    <citation type="submission" date="2016-01" db="EMBL/GenBank/DDBJ databases">
        <title>Genome sequence of the yeast Holleya sinecauda.</title>
        <authorList>
            <person name="Dietrich F.S."/>
        </authorList>
    </citation>
    <scope>NUCLEOTIDE SEQUENCE [LARGE SCALE GENOMIC DNA]</scope>
    <source>
        <strain evidence="10 11">ATCC 58844</strain>
    </source>
</reference>
<accession>A0A109UXH5</accession>
<evidence type="ECO:0000259" key="9">
    <source>
        <dbReference type="PROSITE" id="PS50290"/>
    </source>
</evidence>
<keyword evidence="4 7" id="KW-0418">Kinase</keyword>
<evidence type="ECO:0000256" key="6">
    <source>
        <dbReference type="ARBA" id="ARBA00023136"/>
    </source>
</evidence>
<dbReference type="GO" id="GO:0046854">
    <property type="term" value="P:phosphatidylinositol phosphate biosynthetic process"/>
    <property type="evidence" value="ECO:0007669"/>
    <property type="project" value="UniProtKB-UniRule"/>
</dbReference>
<name>A0A109UXH5_9SACH</name>
<feature type="domain" description="PI3K/PI4K catalytic" evidence="9">
    <location>
        <begin position="126"/>
        <end position="444"/>
    </location>
</feature>
<evidence type="ECO:0000256" key="5">
    <source>
        <dbReference type="ARBA" id="ARBA00022840"/>
    </source>
</evidence>
<keyword evidence="2 7" id="KW-0808">Transferase</keyword>
<evidence type="ECO:0000313" key="11">
    <source>
        <dbReference type="Proteomes" id="UP000243052"/>
    </source>
</evidence>
<dbReference type="Proteomes" id="UP000243052">
    <property type="component" value="Chromosome ii"/>
</dbReference>
<dbReference type="EC" id="2.7.1.67" evidence="7"/>
<dbReference type="GeneID" id="28721632"/>
<dbReference type="OrthoDB" id="3349449at2759"/>
<dbReference type="GO" id="GO:0005524">
    <property type="term" value="F:ATP binding"/>
    <property type="evidence" value="ECO:0007669"/>
    <property type="project" value="UniProtKB-UniRule"/>
</dbReference>
<dbReference type="STRING" id="45286.A0A109UXH5"/>
<dbReference type="GO" id="GO:0005768">
    <property type="term" value="C:endosome"/>
    <property type="evidence" value="ECO:0007669"/>
    <property type="project" value="UniProtKB-UniRule"/>
</dbReference>
<evidence type="ECO:0000256" key="2">
    <source>
        <dbReference type="ARBA" id="ARBA00022679"/>
    </source>
</evidence>
<evidence type="ECO:0000256" key="4">
    <source>
        <dbReference type="ARBA" id="ARBA00022777"/>
    </source>
</evidence>
<proteinExistence type="inferred from homology"/>
<comment type="similarity">
    <text evidence="7">Belongs to the PI3/PI4-kinase family.</text>
</comment>
<dbReference type="InterPro" id="IPR000403">
    <property type="entry name" value="PI3/4_kinase_cat_dom"/>
</dbReference>
<dbReference type="GO" id="GO:0005886">
    <property type="term" value="C:plasma membrane"/>
    <property type="evidence" value="ECO:0007669"/>
    <property type="project" value="UniProtKB-SubCell"/>
</dbReference>
<dbReference type="GO" id="GO:0007030">
    <property type="term" value="P:Golgi organization"/>
    <property type="evidence" value="ECO:0007669"/>
    <property type="project" value="TreeGrafter"/>
</dbReference>
<dbReference type="GO" id="GO:0005802">
    <property type="term" value="C:trans-Golgi network"/>
    <property type="evidence" value="ECO:0007669"/>
    <property type="project" value="TreeGrafter"/>
</dbReference>
<comment type="cofactor">
    <cofactor evidence="7">
        <name>Mg(2+)</name>
        <dbReference type="ChEBI" id="CHEBI:18420"/>
    </cofactor>
    <cofactor evidence="7">
        <name>Mn(2+)</name>
        <dbReference type="ChEBI" id="CHEBI:29035"/>
    </cofactor>
</comment>
<dbReference type="GO" id="GO:0000329">
    <property type="term" value="C:fungal-type vacuole membrane"/>
    <property type="evidence" value="ECO:0007669"/>
    <property type="project" value="TreeGrafter"/>
</dbReference>
<protein>
    <recommendedName>
        <fullName evidence="7">Phosphatidylinositol 4-kinase</fullName>
        <ecNumber evidence="7">2.7.1.67</ecNumber>
    </recommendedName>
</protein>
<evidence type="ECO:0000256" key="3">
    <source>
        <dbReference type="ARBA" id="ARBA00022741"/>
    </source>
</evidence>
<dbReference type="GO" id="GO:0007032">
    <property type="term" value="P:endosome organization"/>
    <property type="evidence" value="ECO:0007669"/>
    <property type="project" value="TreeGrafter"/>
</dbReference>
<dbReference type="PANTHER" id="PTHR12865">
    <property type="entry name" value="PHOSPHATIDYLINOSITOL 4-KINASE TYPE-II"/>
    <property type="match status" value="1"/>
</dbReference>
<comment type="subcellular location">
    <subcellularLocation>
        <location evidence="7">Cell membrane</location>
        <topology evidence="7">Peripheral membrane protein</topology>
    </subcellularLocation>
    <subcellularLocation>
        <location evidence="7">Vacuole membrane</location>
        <topology evidence="7">Peripheral membrane protein</topology>
    </subcellularLocation>
</comment>
<dbReference type="PROSITE" id="PS50290">
    <property type="entry name" value="PI3_4_KINASE_3"/>
    <property type="match status" value="1"/>
</dbReference>
<keyword evidence="1 7" id="KW-1003">Cell membrane</keyword>
<organism evidence="10 11">
    <name type="scientific">Eremothecium sinecaudum</name>
    <dbReference type="NCBI Taxonomy" id="45286"/>
    <lineage>
        <taxon>Eukaryota</taxon>
        <taxon>Fungi</taxon>
        <taxon>Dikarya</taxon>
        <taxon>Ascomycota</taxon>
        <taxon>Saccharomycotina</taxon>
        <taxon>Saccharomycetes</taxon>
        <taxon>Saccharomycetales</taxon>
        <taxon>Saccharomycetaceae</taxon>
        <taxon>Eremothecium</taxon>
    </lineage>
</organism>
<evidence type="ECO:0000256" key="8">
    <source>
        <dbReference type="SAM" id="MobiDB-lite"/>
    </source>
</evidence>
<dbReference type="EMBL" id="CP014242">
    <property type="protein sequence ID" value="AMD19346.1"/>
    <property type="molecule type" value="Genomic_DNA"/>
</dbReference>
<gene>
    <name evidence="10" type="ORF">AW171_hschr21173</name>
</gene>
<evidence type="ECO:0000256" key="1">
    <source>
        <dbReference type="ARBA" id="ARBA00022475"/>
    </source>
</evidence>
<dbReference type="GO" id="GO:0004430">
    <property type="term" value="F:1-phosphatidylinositol 4-kinase activity"/>
    <property type="evidence" value="ECO:0007669"/>
    <property type="project" value="UniProtKB-UniRule"/>
</dbReference>
<keyword evidence="3 7" id="KW-0547">Nucleotide-binding</keyword>
<feature type="compositionally biased region" description="Polar residues" evidence="8">
    <location>
        <begin position="503"/>
        <end position="520"/>
    </location>
</feature>
<sequence length="547" mass="63996">MKQALLKHRTPQYGLVSNSSYDWLRYQEEEQERIMVILANARHQQHAFLKSDLRTRSSFISRLWNDGLGMLHSGKRVRGNKKCVIEYSVFQPAMTSAVSEMDYEDQSEDRFQYIVSNCIEAMKEEGNELKRIPTGSSGSYFVYGTSGEIEGVFKPKDEEPYGPLSPKWTKWLHRTFFPCFFGRTCLIPNLGYICEAAASLLDRRLHTGLVPRTDTVVLDSTSFYDARNRWFCGLTSRKQRKLGSFQLFLNDYVGANEFFERYPLHMTQRQLDEVDDLEAARFRWTPDTLMQLRQQLEKLIILDYIMRNTDRGLDNWMIHLTETSDGWKIQIAAIDNGLSFPWKHPDEWRSYPYGWLYLPLSIINKPFSKETREHFLPILLSTDWWEKSYEEFYELFSRDAEFQERMWKKQWSVMKGQAFNVLETLKHPNQGPLELVRRTRCLVFDEILEVTSQYLPQNIIRSAINEELAMASSPMVLSSVPEESAIIGFQPITGKRTHEEQDQSPMDYSSHDGFSNSSSALNHANTKKVIVERLQICNSRPPVFTWF</sequence>
<keyword evidence="5 7" id="KW-0067">ATP-binding</keyword>
<dbReference type="RefSeq" id="XP_017986342.1">
    <property type="nucleotide sequence ID" value="XM_018130853.1"/>
</dbReference>
<keyword evidence="6" id="KW-0472">Membrane</keyword>
<dbReference type="Gene3D" id="1.10.1070.20">
    <property type="match status" value="1"/>
</dbReference>
<comment type="catalytic activity">
    <reaction evidence="7">
        <text>a 1,2-diacyl-sn-glycero-3-phospho-(1D-myo-inositol) + ATP = a 1,2-diacyl-sn-glycero-3-phospho-(1D-myo-inositol 4-phosphate) + ADP + H(+)</text>
        <dbReference type="Rhea" id="RHEA:19877"/>
        <dbReference type="ChEBI" id="CHEBI:15378"/>
        <dbReference type="ChEBI" id="CHEBI:30616"/>
        <dbReference type="ChEBI" id="CHEBI:57880"/>
        <dbReference type="ChEBI" id="CHEBI:58178"/>
        <dbReference type="ChEBI" id="CHEBI:456216"/>
        <dbReference type="EC" id="2.7.1.67"/>
    </reaction>
</comment>
<keyword evidence="11" id="KW-1185">Reference proteome</keyword>
<dbReference type="InterPro" id="IPR039756">
    <property type="entry name" value="Lsb6/PI4K2"/>
</dbReference>